<evidence type="ECO:0000313" key="2">
    <source>
        <dbReference type="EMBL" id="VTR93391.1"/>
    </source>
</evidence>
<proteinExistence type="predicted"/>
<keyword evidence="1" id="KW-1133">Transmembrane helix</keyword>
<dbReference type="Proteomes" id="UP000464178">
    <property type="component" value="Chromosome"/>
</dbReference>
<keyword evidence="3" id="KW-1185">Reference proteome</keyword>
<dbReference type="KEGG" id="gms:SOIL9_43230"/>
<dbReference type="EMBL" id="LR593886">
    <property type="protein sequence ID" value="VTR93391.1"/>
    <property type="molecule type" value="Genomic_DNA"/>
</dbReference>
<accession>A0A6P2CWM3</accession>
<name>A0A6P2CWM3_9BACT</name>
<protein>
    <submittedName>
        <fullName evidence="2">Uncharacterized protein</fullName>
    </submittedName>
</protein>
<dbReference type="AlphaFoldDB" id="A0A6P2CWM3"/>
<keyword evidence="1" id="KW-0812">Transmembrane</keyword>
<organism evidence="2 3">
    <name type="scientific">Gemmata massiliana</name>
    <dbReference type="NCBI Taxonomy" id="1210884"/>
    <lineage>
        <taxon>Bacteria</taxon>
        <taxon>Pseudomonadati</taxon>
        <taxon>Planctomycetota</taxon>
        <taxon>Planctomycetia</taxon>
        <taxon>Gemmatales</taxon>
        <taxon>Gemmataceae</taxon>
        <taxon>Gemmata</taxon>
    </lineage>
</organism>
<reference evidence="2 3" key="1">
    <citation type="submission" date="2019-05" db="EMBL/GenBank/DDBJ databases">
        <authorList>
            <consortium name="Science for Life Laboratories"/>
        </authorList>
    </citation>
    <scope>NUCLEOTIDE SEQUENCE [LARGE SCALE GENOMIC DNA]</scope>
    <source>
        <strain evidence="2">Soil9</strain>
    </source>
</reference>
<dbReference type="RefSeq" id="WP_162668125.1">
    <property type="nucleotide sequence ID" value="NZ_LR593886.1"/>
</dbReference>
<sequence>MKRVVFRSLGLLVGVLFLFGTGLMVRDERYKDAVLTGGLGLLFTAYGALGEYKIRGLLGLIGAKDGSSQRSGRGKFGE</sequence>
<evidence type="ECO:0000313" key="3">
    <source>
        <dbReference type="Proteomes" id="UP000464178"/>
    </source>
</evidence>
<keyword evidence="1" id="KW-0472">Membrane</keyword>
<gene>
    <name evidence="2" type="ORF">SOIL9_43230</name>
</gene>
<evidence type="ECO:0000256" key="1">
    <source>
        <dbReference type="SAM" id="Phobius"/>
    </source>
</evidence>
<feature type="transmembrane region" description="Helical" evidence="1">
    <location>
        <begin position="34"/>
        <end position="52"/>
    </location>
</feature>